<comment type="caution">
    <text evidence="11">The sequence shown here is derived from an EMBL/GenBank/DDBJ whole genome shotgun (WGS) entry which is preliminary data.</text>
</comment>
<evidence type="ECO:0000256" key="2">
    <source>
        <dbReference type="ARBA" id="ARBA00004760"/>
    </source>
</evidence>
<evidence type="ECO:0000313" key="11">
    <source>
        <dbReference type="EMBL" id="ODN01980.1"/>
    </source>
</evidence>
<evidence type="ECO:0000256" key="5">
    <source>
        <dbReference type="ARBA" id="ARBA00022989"/>
    </source>
</evidence>
<comment type="pathway">
    <text evidence="2">Lipid metabolism; sphingolipid metabolism.</text>
</comment>
<keyword evidence="4 7" id="KW-0812">Transmembrane</keyword>
<dbReference type="OrthoDB" id="537032at2759"/>
<dbReference type="SMART" id="SM00724">
    <property type="entry name" value="TLC"/>
    <property type="match status" value="1"/>
</dbReference>
<dbReference type="STRING" id="48709.A0A1D2N9P3"/>
<dbReference type="PROSITE" id="PS50922">
    <property type="entry name" value="TLC"/>
    <property type="match status" value="1"/>
</dbReference>
<dbReference type="InterPro" id="IPR016439">
    <property type="entry name" value="Lag1/Lac1-like"/>
</dbReference>
<dbReference type="OMA" id="SAKMANY"/>
<feature type="domain" description="TLC" evidence="10">
    <location>
        <begin position="1"/>
        <end position="186"/>
    </location>
</feature>
<feature type="transmembrane region" description="Helical" evidence="9">
    <location>
        <begin position="33"/>
        <end position="52"/>
    </location>
</feature>
<feature type="transmembrane region" description="Helical" evidence="9">
    <location>
        <begin position="114"/>
        <end position="136"/>
    </location>
</feature>
<dbReference type="EMBL" id="LJIJ01000132">
    <property type="protein sequence ID" value="ODN01980.1"/>
    <property type="molecule type" value="Genomic_DNA"/>
</dbReference>
<dbReference type="UniPathway" id="UPA00222"/>
<comment type="subcellular location">
    <subcellularLocation>
        <location evidence="1">Membrane</location>
        <topology evidence="1">Multi-pass membrane protein</topology>
    </subcellularLocation>
</comment>
<evidence type="ECO:0000256" key="1">
    <source>
        <dbReference type="ARBA" id="ARBA00004141"/>
    </source>
</evidence>
<keyword evidence="6 7" id="KW-0472">Membrane</keyword>
<sequence>MHSCFAVLWNKTWFMDVEECWKGYPYHSITDDVWWYNTFGGSLYCSFLMTQAFDVKRKDFWEMLIHHVITIVLMGLAWTHNLFKLGMLTLLLHDCSDVFIESAKMANYSKRDNLATGIFVVFTMVWVVTRLIIFPGKIMKSCLESPHFLALPSAPRNIITGLIIFLLCLHLFWTYFIVKVAKAALSSEKTKDARSSSESESDSEIEEEGNKGKNGLAVIQNFHSRQGTQRRHSIQYDNLVFDEIQATKRAFIKRLSVEWT</sequence>
<dbReference type="AlphaFoldDB" id="A0A1D2N9P3"/>
<evidence type="ECO:0000256" key="4">
    <source>
        <dbReference type="ARBA" id="ARBA00022692"/>
    </source>
</evidence>
<evidence type="ECO:0000256" key="9">
    <source>
        <dbReference type="SAM" id="Phobius"/>
    </source>
</evidence>
<evidence type="ECO:0000256" key="8">
    <source>
        <dbReference type="SAM" id="MobiDB-lite"/>
    </source>
</evidence>
<organism evidence="11 12">
    <name type="scientific">Orchesella cincta</name>
    <name type="common">Springtail</name>
    <name type="synonym">Podura cincta</name>
    <dbReference type="NCBI Taxonomy" id="48709"/>
    <lineage>
        <taxon>Eukaryota</taxon>
        <taxon>Metazoa</taxon>
        <taxon>Ecdysozoa</taxon>
        <taxon>Arthropoda</taxon>
        <taxon>Hexapoda</taxon>
        <taxon>Collembola</taxon>
        <taxon>Entomobryomorpha</taxon>
        <taxon>Entomobryoidea</taxon>
        <taxon>Orchesellidae</taxon>
        <taxon>Orchesellinae</taxon>
        <taxon>Orchesella</taxon>
    </lineage>
</organism>
<feature type="transmembrane region" description="Helical" evidence="9">
    <location>
        <begin position="157"/>
        <end position="178"/>
    </location>
</feature>
<dbReference type="GO" id="GO:0050291">
    <property type="term" value="F:sphingosine N-acyltransferase activity"/>
    <property type="evidence" value="ECO:0007669"/>
    <property type="project" value="InterPro"/>
</dbReference>
<dbReference type="GO" id="GO:0016020">
    <property type="term" value="C:membrane"/>
    <property type="evidence" value="ECO:0007669"/>
    <property type="project" value="UniProtKB-SubCell"/>
</dbReference>
<keyword evidence="5 9" id="KW-1133">Transmembrane helix</keyword>
<evidence type="ECO:0000256" key="7">
    <source>
        <dbReference type="PROSITE-ProRule" id="PRU00205"/>
    </source>
</evidence>
<evidence type="ECO:0000256" key="3">
    <source>
        <dbReference type="ARBA" id="ARBA00004991"/>
    </source>
</evidence>
<dbReference type="Pfam" id="PF03798">
    <property type="entry name" value="TRAM_LAG1_CLN8"/>
    <property type="match status" value="1"/>
</dbReference>
<name>A0A1D2N9P3_ORCCI</name>
<gene>
    <name evidence="11" type="ORF">Ocin01_04730</name>
</gene>
<dbReference type="GO" id="GO:0046513">
    <property type="term" value="P:ceramide biosynthetic process"/>
    <property type="evidence" value="ECO:0007669"/>
    <property type="project" value="InterPro"/>
</dbReference>
<evidence type="ECO:0000256" key="6">
    <source>
        <dbReference type="ARBA" id="ARBA00023136"/>
    </source>
</evidence>
<evidence type="ECO:0000259" key="10">
    <source>
        <dbReference type="PROSITE" id="PS50922"/>
    </source>
</evidence>
<dbReference type="Proteomes" id="UP000094527">
    <property type="component" value="Unassembled WGS sequence"/>
</dbReference>
<dbReference type="InterPro" id="IPR006634">
    <property type="entry name" value="TLC-dom"/>
</dbReference>
<accession>A0A1D2N9P3</accession>
<proteinExistence type="predicted"/>
<keyword evidence="12" id="KW-1185">Reference proteome</keyword>
<feature type="transmembrane region" description="Helical" evidence="9">
    <location>
        <begin position="64"/>
        <end position="83"/>
    </location>
</feature>
<dbReference type="PIRSF" id="PIRSF005225">
    <property type="entry name" value="LAG1_LAC1"/>
    <property type="match status" value="1"/>
</dbReference>
<protein>
    <submittedName>
        <fullName evidence="11">Ceramide synthase hyl-1</fullName>
    </submittedName>
</protein>
<reference evidence="11 12" key="1">
    <citation type="journal article" date="2016" name="Genome Biol. Evol.">
        <title>Gene Family Evolution Reflects Adaptation to Soil Environmental Stressors in the Genome of the Collembolan Orchesella cincta.</title>
        <authorList>
            <person name="Faddeeva-Vakhrusheva A."/>
            <person name="Derks M.F."/>
            <person name="Anvar S.Y."/>
            <person name="Agamennone V."/>
            <person name="Suring W."/>
            <person name="Smit S."/>
            <person name="van Straalen N.M."/>
            <person name="Roelofs D."/>
        </authorList>
    </citation>
    <scope>NUCLEOTIDE SEQUENCE [LARGE SCALE GENOMIC DNA]</scope>
    <source>
        <tissue evidence="11">Mixed pool</tissue>
    </source>
</reference>
<feature type="region of interest" description="Disordered" evidence="8">
    <location>
        <begin position="191"/>
        <end position="210"/>
    </location>
</feature>
<dbReference type="PANTHER" id="PTHR12560:SF0">
    <property type="entry name" value="LD18904P"/>
    <property type="match status" value="1"/>
</dbReference>
<evidence type="ECO:0000313" key="12">
    <source>
        <dbReference type="Proteomes" id="UP000094527"/>
    </source>
</evidence>
<dbReference type="PANTHER" id="PTHR12560">
    <property type="entry name" value="LONGEVITY ASSURANCE FACTOR 1 LAG1"/>
    <property type="match status" value="1"/>
</dbReference>
<comment type="pathway">
    <text evidence="3">Sphingolipid metabolism.</text>
</comment>